<reference evidence="7" key="2">
    <citation type="submission" date="2023-05" db="EMBL/GenBank/DDBJ databases">
        <authorList>
            <consortium name="Lawrence Berkeley National Laboratory"/>
            <person name="Steindorff A."/>
            <person name="Hensen N."/>
            <person name="Bonometti L."/>
            <person name="Westerberg I."/>
            <person name="Brannstrom I.O."/>
            <person name="Guillou S."/>
            <person name="Cros-Aarteil S."/>
            <person name="Calhoun S."/>
            <person name="Haridas S."/>
            <person name="Kuo A."/>
            <person name="Mondo S."/>
            <person name="Pangilinan J."/>
            <person name="Riley R."/>
            <person name="Labutti K."/>
            <person name="Andreopoulos B."/>
            <person name="Lipzen A."/>
            <person name="Chen C."/>
            <person name="Yanf M."/>
            <person name="Daum C."/>
            <person name="Ng V."/>
            <person name="Clum A."/>
            <person name="Ohm R."/>
            <person name="Martin F."/>
            <person name="Silar P."/>
            <person name="Natvig D."/>
            <person name="Lalanne C."/>
            <person name="Gautier V."/>
            <person name="Ament-Velasquez S.L."/>
            <person name="Kruys A."/>
            <person name="Hutchinson M.I."/>
            <person name="Powell A.J."/>
            <person name="Barry K."/>
            <person name="Miller A.N."/>
            <person name="Grigoriev I.V."/>
            <person name="Debuchy R."/>
            <person name="Gladieux P."/>
            <person name="Thoren M.H."/>
            <person name="Johannesson H."/>
        </authorList>
    </citation>
    <scope>NUCLEOTIDE SEQUENCE</scope>
    <source>
        <strain evidence="7">CBS 757.83</strain>
    </source>
</reference>
<keyword evidence="4" id="KW-0539">Nucleus</keyword>
<dbReference type="PANTHER" id="PTHR12694">
    <property type="entry name" value="TRANSCRIPTION INITIATION FACTOR IIA SUBUNIT 1"/>
    <property type="match status" value="1"/>
</dbReference>
<evidence type="ECO:0000313" key="7">
    <source>
        <dbReference type="EMBL" id="KAK4105749.1"/>
    </source>
</evidence>
<evidence type="ECO:0000256" key="3">
    <source>
        <dbReference type="ARBA" id="ARBA00023163"/>
    </source>
</evidence>
<comment type="caution">
    <text evidence="7">The sequence shown here is derived from an EMBL/GenBank/DDBJ whole genome shotgun (WGS) entry which is preliminary data.</text>
</comment>
<evidence type="ECO:0000256" key="1">
    <source>
        <dbReference type="ARBA" id="ARBA00004123"/>
    </source>
</evidence>
<keyword evidence="8" id="KW-1185">Reference proteome</keyword>
<dbReference type="GO" id="GO:0005672">
    <property type="term" value="C:transcription factor TFIIA complex"/>
    <property type="evidence" value="ECO:0007669"/>
    <property type="project" value="InterPro"/>
</dbReference>
<feature type="compositionally biased region" description="Polar residues" evidence="6">
    <location>
        <begin position="296"/>
        <end position="306"/>
    </location>
</feature>
<evidence type="ECO:0000256" key="6">
    <source>
        <dbReference type="SAM" id="MobiDB-lite"/>
    </source>
</evidence>
<dbReference type="InterPro" id="IPR009088">
    <property type="entry name" value="TFIIA_b-brl"/>
</dbReference>
<dbReference type="SUPFAM" id="SSF47396">
    <property type="entry name" value="Transcription factor IIA (TFIIA), alpha-helical domain"/>
    <property type="match status" value="1"/>
</dbReference>
<organism evidence="7 8">
    <name type="scientific">Parathielavia hyrcaniae</name>
    <dbReference type="NCBI Taxonomy" id="113614"/>
    <lineage>
        <taxon>Eukaryota</taxon>
        <taxon>Fungi</taxon>
        <taxon>Dikarya</taxon>
        <taxon>Ascomycota</taxon>
        <taxon>Pezizomycotina</taxon>
        <taxon>Sordariomycetes</taxon>
        <taxon>Sordariomycetidae</taxon>
        <taxon>Sordariales</taxon>
        <taxon>Chaetomiaceae</taxon>
        <taxon>Parathielavia</taxon>
    </lineage>
</organism>
<feature type="region of interest" description="Disordered" evidence="6">
    <location>
        <begin position="349"/>
        <end position="398"/>
    </location>
</feature>
<dbReference type="SUPFAM" id="SSF50784">
    <property type="entry name" value="Transcription factor IIA (TFIIA), beta-barrel domain"/>
    <property type="match status" value="1"/>
</dbReference>
<evidence type="ECO:0000256" key="5">
    <source>
        <dbReference type="ARBA" id="ARBA00074154"/>
    </source>
</evidence>
<comment type="similarity">
    <text evidence="2">Belongs to the TFIIA subunit 1 family.</text>
</comment>
<dbReference type="FunFam" id="2.30.18.10:FF:000006">
    <property type="entry name" value="Transcription factor TFIIA complex subunit Toa1"/>
    <property type="match status" value="1"/>
</dbReference>
<dbReference type="SMART" id="SM01371">
    <property type="entry name" value="TFIIA"/>
    <property type="match status" value="1"/>
</dbReference>
<dbReference type="GO" id="GO:0006367">
    <property type="term" value="P:transcription initiation at RNA polymerase II promoter"/>
    <property type="evidence" value="ECO:0007669"/>
    <property type="project" value="InterPro"/>
</dbReference>
<dbReference type="CDD" id="cd07976">
    <property type="entry name" value="TFIIA_alpha_beta_like"/>
    <property type="match status" value="2"/>
</dbReference>
<feature type="region of interest" description="Disordered" evidence="6">
    <location>
        <begin position="266"/>
        <end position="308"/>
    </location>
</feature>
<dbReference type="Proteomes" id="UP001305647">
    <property type="component" value="Unassembled WGS sequence"/>
</dbReference>
<dbReference type="PANTHER" id="PTHR12694:SF8">
    <property type="entry name" value="TRANSCRIPTION INITIATION FACTOR IIA SUBUNIT 1"/>
    <property type="match status" value="1"/>
</dbReference>
<gene>
    <name evidence="7" type="ORF">N658DRAFT_503839</name>
</gene>
<name>A0AAN6T6D7_9PEZI</name>
<feature type="compositionally biased region" description="Acidic residues" evidence="6">
    <location>
        <begin position="364"/>
        <end position="398"/>
    </location>
</feature>
<accession>A0AAN6T6D7</accession>
<dbReference type="Pfam" id="PF03153">
    <property type="entry name" value="TFIIA"/>
    <property type="match status" value="1"/>
</dbReference>
<evidence type="ECO:0000256" key="4">
    <source>
        <dbReference type="ARBA" id="ARBA00023242"/>
    </source>
</evidence>
<dbReference type="Gene3D" id="2.30.18.10">
    <property type="entry name" value="Transcription factor IIA (TFIIA), beta-barrel domain"/>
    <property type="match status" value="1"/>
</dbReference>
<feature type="compositionally biased region" description="Low complexity" evidence="6">
    <location>
        <begin position="89"/>
        <end position="106"/>
    </location>
</feature>
<keyword evidence="3" id="KW-0804">Transcription</keyword>
<feature type="region of interest" description="Disordered" evidence="6">
    <location>
        <begin position="188"/>
        <end position="228"/>
    </location>
</feature>
<comment type="subcellular location">
    <subcellularLocation>
        <location evidence="1">Nucleus</location>
    </subcellularLocation>
</comment>
<reference evidence="7" key="1">
    <citation type="journal article" date="2023" name="Mol. Phylogenet. Evol.">
        <title>Genome-scale phylogeny and comparative genomics of the fungal order Sordariales.</title>
        <authorList>
            <person name="Hensen N."/>
            <person name="Bonometti L."/>
            <person name="Westerberg I."/>
            <person name="Brannstrom I.O."/>
            <person name="Guillou S."/>
            <person name="Cros-Aarteil S."/>
            <person name="Calhoun S."/>
            <person name="Haridas S."/>
            <person name="Kuo A."/>
            <person name="Mondo S."/>
            <person name="Pangilinan J."/>
            <person name="Riley R."/>
            <person name="LaButti K."/>
            <person name="Andreopoulos B."/>
            <person name="Lipzen A."/>
            <person name="Chen C."/>
            <person name="Yan M."/>
            <person name="Daum C."/>
            <person name="Ng V."/>
            <person name="Clum A."/>
            <person name="Steindorff A."/>
            <person name="Ohm R.A."/>
            <person name="Martin F."/>
            <person name="Silar P."/>
            <person name="Natvig D.O."/>
            <person name="Lalanne C."/>
            <person name="Gautier V."/>
            <person name="Ament-Velasquez S.L."/>
            <person name="Kruys A."/>
            <person name="Hutchinson M.I."/>
            <person name="Powell A.J."/>
            <person name="Barry K."/>
            <person name="Miller A.N."/>
            <person name="Grigoriev I.V."/>
            <person name="Debuchy R."/>
            <person name="Gladieux P."/>
            <person name="Hiltunen Thoren M."/>
            <person name="Johannesson H."/>
        </authorList>
    </citation>
    <scope>NUCLEOTIDE SEQUENCE</scope>
    <source>
        <strain evidence="7">CBS 757.83</strain>
    </source>
</reference>
<evidence type="ECO:0000313" key="8">
    <source>
        <dbReference type="Proteomes" id="UP001305647"/>
    </source>
</evidence>
<proteinExistence type="inferred from homology"/>
<evidence type="ECO:0000256" key="2">
    <source>
        <dbReference type="ARBA" id="ARBA00010059"/>
    </source>
</evidence>
<sequence length="445" mass="48233">MSNTAVGTVYDTIISEVINAVHVDFEENGVDDGALEDLKKTWQHKLSQMKVAQFPWDPKPEPMAQSAPAPTPTPAPTTAPPAAAPPNAPAATTAYTQSTLSPQSSAQSLSLPATLLPNSNAMAVKPEPAFAQVEPGIKQEPGLPPVHQGYNPTNGARPTAAQRAALALENQYGQRAAASINAIHSGIASQPPNPTAQAQQVPRQGQVPQHMNPQHMNPQHMNSQHMNPQHMNPQHMNSQHMNPQHMNQQHMNHQQQYRQGVAAAIQQQMQQQMPRPRPPNGLPAAQLDGSADTLEGGSSQAISDSNEPAVMSRAQIDEHLHAQLAARAKQMEGGGLMLPLKKAAKGRGAVAKRQSADGPAQFDGLDDDIKSEEDDEDAINSDLDDPDDVGEDDEDDDETMGHMMLCMYDKVQRVKNKWKCILKDGVLTVNGKEYVFHKATGEYEW</sequence>
<dbReference type="EMBL" id="MU863625">
    <property type="protein sequence ID" value="KAK4105749.1"/>
    <property type="molecule type" value="Genomic_DNA"/>
</dbReference>
<protein>
    <recommendedName>
        <fullName evidence="5">Transcription initiation factor IIA large subunit</fullName>
    </recommendedName>
</protein>
<feature type="compositionally biased region" description="Pro residues" evidence="6">
    <location>
        <begin position="69"/>
        <end position="88"/>
    </location>
</feature>
<dbReference type="AlphaFoldDB" id="A0AAN6T6D7"/>
<feature type="region of interest" description="Disordered" evidence="6">
    <location>
        <begin position="55"/>
        <end position="106"/>
    </location>
</feature>
<dbReference type="Gene3D" id="1.10.287.100">
    <property type="match status" value="1"/>
</dbReference>
<dbReference type="FunFam" id="1.10.287.100:FF:000001">
    <property type="entry name" value="Transcription initiation factor IIA subunit"/>
    <property type="match status" value="1"/>
</dbReference>
<dbReference type="InterPro" id="IPR004855">
    <property type="entry name" value="TFIIA_asu/bsu"/>
</dbReference>